<comment type="caution">
    <text evidence="2">The sequence shown here is derived from an EMBL/GenBank/DDBJ whole genome shotgun (WGS) entry which is preliminary data.</text>
</comment>
<keyword evidence="1" id="KW-0472">Membrane</keyword>
<gene>
    <name evidence="2" type="ORF">SPV1_14114</name>
</gene>
<dbReference type="EMBL" id="AATS01000006">
    <property type="protein sequence ID" value="EAU54725.1"/>
    <property type="molecule type" value="Genomic_DNA"/>
</dbReference>
<evidence type="ECO:0000313" key="3">
    <source>
        <dbReference type="Proteomes" id="UP000005297"/>
    </source>
</evidence>
<keyword evidence="1" id="KW-0812">Transmembrane</keyword>
<evidence type="ECO:0000313" key="2">
    <source>
        <dbReference type="EMBL" id="EAU54725.1"/>
    </source>
</evidence>
<organism evidence="2 3">
    <name type="scientific">Mariprofundus ferrooxydans PV-1</name>
    <dbReference type="NCBI Taxonomy" id="314345"/>
    <lineage>
        <taxon>Bacteria</taxon>
        <taxon>Pseudomonadati</taxon>
        <taxon>Pseudomonadota</taxon>
        <taxon>Candidatius Mariprofundia</taxon>
        <taxon>Mariprofundales</taxon>
        <taxon>Mariprofundaceae</taxon>
        <taxon>Mariprofundus</taxon>
    </lineage>
</organism>
<keyword evidence="1" id="KW-1133">Transmembrane helix</keyword>
<accession>Q0EZH9</accession>
<feature type="transmembrane region" description="Helical" evidence="1">
    <location>
        <begin position="25"/>
        <end position="46"/>
    </location>
</feature>
<dbReference type="AlphaFoldDB" id="Q0EZH9"/>
<dbReference type="HOGENOM" id="CLU_859984_0_0_0"/>
<dbReference type="InParanoid" id="Q0EZH9"/>
<keyword evidence="3" id="KW-1185">Reference proteome</keyword>
<name>Q0EZH9_9PROT</name>
<reference evidence="2 3" key="1">
    <citation type="submission" date="2006-09" db="EMBL/GenBank/DDBJ databases">
        <authorList>
            <person name="Emerson D."/>
            <person name="Ferriera S."/>
            <person name="Johnson J."/>
            <person name="Kravitz S."/>
            <person name="Halpern A."/>
            <person name="Remington K."/>
            <person name="Beeson K."/>
            <person name="Tran B."/>
            <person name="Rogers Y.-H."/>
            <person name="Friedman R."/>
            <person name="Venter J.C."/>
        </authorList>
    </citation>
    <scope>NUCLEOTIDE SEQUENCE [LARGE SCALE GENOMIC DNA]</scope>
    <source>
        <strain evidence="2 3">PV-1</strain>
    </source>
</reference>
<evidence type="ECO:0008006" key="4">
    <source>
        <dbReference type="Google" id="ProtNLM"/>
    </source>
</evidence>
<evidence type="ECO:0000256" key="1">
    <source>
        <dbReference type="SAM" id="Phobius"/>
    </source>
</evidence>
<dbReference type="OrthoDB" id="5291521at2"/>
<dbReference type="RefSeq" id="WP_009850335.1">
    <property type="nucleotide sequence ID" value="NZ_DS022294.1"/>
</dbReference>
<sequence length="323" mass="34230">MAEELNVRNHQLSHEAQSAHSQRGFVLVTALVMLGLLTLMSLAMFYSARIATQTSGTAQSSTEAYYYAETALHYMSWALANDAEFDSHTYSGTYIHAPFGEPATSGNPVPANAASVGDYSELQGYLWSPGPTAISDTLAAGVTGQLMYFDNSPMSSRHLCLQDAALFSNCVDVTVDPTSRVEPSMNKISAQLPRYIRLDIAADGSITPSIPSLPHHTTPVVGEDIPNNGAIIWLTAGDPTNANHDIEIFPLDPANVYSGTSPTACIGGTLPSCPCDSGAAVSFATAQACDANSGQWLSSYSIVAYAIGYVNGKPSHMLRAVIQ</sequence>
<dbReference type="Proteomes" id="UP000005297">
    <property type="component" value="Unassembled WGS sequence"/>
</dbReference>
<dbReference type="STRING" id="314344.AL013_11750"/>
<proteinExistence type="predicted"/>
<protein>
    <recommendedName>
        <fullName evidence="4">Type 4 fimbrial biogenesis protein PilX N-terminal domain-containing protein</fullName>
    </recommendedName>
</protein>